<dbReference type="Pfam" id="PF01810">
    <property type="entry name" value="LysE"/>
    <property type="match status" value="1"/>
</dbReference>
<dbReference type="InterPro" id="IPR001123">
    <property type="entry name" value="LeuE-type"/>
</dbReference>
<feature type="transmembrane region" description="Helical" evidence="6">
    <location>
        <begin position="68"/>
        <end position="91"/>
    </location>
</feature>
<dbReference type="AlphaFoldDB" id="A0A328C0B8"/>
<evidence type="ECO:0000256" key="1">
    <source>
        <dbReference type="ARBA" id="ARBA00004651"/>
    </source>
</evidence>
<dbReference type="GO" id="GO:0005886">
    <property type="term" value="C:plasma membrane"/>
    <property type="evidence" value="ECO:0007669"/>
    <property type="project" value="UniProtKB-SubCell"/>
</dbReference>
<evidence type="ECO:0000256" key="5">
    <source>
        <dbReference type="ARBA" id="ARBA00023136"/>
    </source>
</evidence>
<sequence length="209" mass="22849">MDTFLHGFVVCFGLIVSIGAQNAFLLKQGILKQHVFWIALICFVCDVLLMGIGVLGLGSLIAQSPISSLTLALIGAIFLFTYGSRSFVSAYRGTSQLLMQQDKTKSSLKKVVLITLAITLLNPHVYIDTVVIVGGIGGTLNFEQKVQFLIGALICSFLWFFGVGYGAGLLSPYFEKRRTWQILDSITGMIMYGIAFSLLIYAIALFKTL</sequence>
<proteinExistence type="predicted"/>
<keyword evidence="4 6" id="KW-1133">Transmembrane helix</keyword>
<accession>A0A328C0B8</accession>
<dbReference type="Proteomes" id="UP000248689">
    <property type="component" value="Unassembled WGS sequence"/>
</dbReference>
<dbReference type="OrthoDB" id="5638726at2"/>
<dbReference type="RefSeq" id="WP_111749165.1">
    <property type="nucleotide sequence ID" value="NZ_PTPX01000002.1"/>
</dbReference>
<dbReference type="GO" id="GO:0015171">
    <property type="term" value="F:amino acid transmembrane transporter activity"/>
    <property type="evidence" value="ECO:0007669"/>
    <property type="project" value="TreeGrafter"/>
</dbReference>
<comment type="caution">
    <text evidence="7">The sequence shown here is derived from an EMBL/GenBank/DDBJ whole genome shotgun (WGS) entry which is preliminary data.</text>
</comment>
<keyword evidence="5 6" id="KW-0472">Membrane</keyword>
<dbReference type="EMBL" id="PTPX01000002">
    <property type="protein sequence ID" value="RAL19749.1"/>
    <property type="molecule type" value="Genomic_DNA"/>
</dbReference>
<keyword evidence="3 6" id="KW-0812">Transmembrane</keyword>
<keyword evidence="8" id="KW-1185">Reference proteome</keyword>
<reference evidence="8" key="1">
    <citation type="submission" date="2018-02" db="EMBL/GenBank/DDBJ databases">
        <title>Glaesserella australis sp. nov., isolated from the lungs of pigs.</title>
        <authorList>
            <person name="Turni C."/>
            <person name="Christensen H."/>
        </authorList>
    </citation>
    <scope>NUCLEOTIDE SEQUENCE [LARGE SCALE GENOMIC DNA]</scope>
    <source>
        <strain evidence="8">HS4635</strain>
    </source>
</reference>
<evidence type="ECO:0000256" key="4">
    <source>
        <dbReference type="ARBA" id="ARBA00022989"/>
    </source>
</evidence>
<comment type="subcellular location">
    <subcellularLocation>
        <location evidence="1">Cell membrane</location>
        <topology evidence="1">Multi-pass membrane protein</topology>
    </subcellularLocation>
</comment>
<feature type="transmembrane region" description="Helical" evidence="6">
    <location>
        <begin position="111"/>
        <end position="136"/>
    </location>
</feature>
<feature type="transmembrane region" description="Helical" evidence="6">
    <location>
        <begin position="37"/>
        <end position="62"/>
    </location>
</feature>
<name>A0A328C0B8_9PAST</name>
<gene>
    <name evidence="7" type="ORF">C5N92_01760</name>
</gene>
<evidence type="ECO:0000256" key="6">
    <source>
        <dbReference type="SAM" id="Phobius"/>
    </source>
</evidence>
<feature type="transmembrane region" description="Helical" evidence="6">
    <location>
        <begin position="148"/>
        <end position="170"/>
    </location>
</feature>
<evidence type="ECO:0000256" key="3">
    <source>
        <dbReference type="ARBA" id="ARBA00022692"/>
    </source>
</evidence>
<evidence type="ECO:0000313" key="8">
    <source>
        <dbReference type="Proteomes" id="UP000248689"/>
    </source>
</evidence>
<organism evidence="7 8">
    <name type="scientific">Glaesserella australis</name>
    <dbReference type="NCBI Taxonomy" id="2094024"/>
    <lineage>
        <taxon>Bacteria</taxon>
        <taxon>Pseudomonadati</taxon>
        <taxon>Pseudomonadota</taxon>
        <taxon>Gammaproteobacteria</taxon>
        <taxon>Pasteurellales</taxon>
        <taxon>Pasteurellaceae</taxon>
        <taxon>Glaesserella</taxon>
    </lineage>
</organism>
<dbReference type="PANTHER" id="PTHR30086">
    <property type="entry name" value="ARGININE EXPORTER PROTEIN ARGO"/>
    <property type="match status" value="1"/>
</dbReference>
<keyword evidence="2" id="KW-1003">Cell membrane</keyword>
<evidence type="ECO:0000313" key="7">
    <source>
        <dbReference type="EMBL" id="RAL19749.1"/>
    </source>
</evidence>
<evidence type="ECO:0000256" key="2">
    <source>
        <dbReference type="ARBA" id="ARBA00022475"/>
    </source>
</evidence>
<feature type="transmembrane region" description="Helical" evidence="6">
    <location>
        <begin position="6"/>
        <end position="25"/>
    </location>
</feature>
<protein>
    <submittedName>
        <fullName evidence="7">Amino acid transporter</fullName>
    </submittedName>
</protein>
<dbReference type="PANTHER" id="PTHR30086:SF20">
    <property type="entry name" value="ARGININE EXPORTER PROTEIN ARGO-RELATED"/>
    <property type="match status" value="1"/>
</dbReference>
<feature type="transmembrane region" description="Helical" evidence="6">
    <location>
        <begin position="182"/>
        <end position="206"/>
    </location>
</feature>